<comment type="subcellular location">
    <subcellularLocation>
        <location evidence="1">Cell membrane</location>
        <topology evidence="1">Multi-pass membrane protein</topology>
    </subcellularLocation>
</comment>
<evidence type="ECO:0000256" key="2">
    <source>
        <dbReference type="ARBA" id="ARBA00022448"/>
    </source>
</evidence>
<dbReference type="AlphaFoldDB" id="A0A132N3Y6"/>
<evidence type="ECO:0000256" key="1">
    <source>
        <dbReference type="ARBA" id="ARBA00004651"/>
    </source>
</evidence>
<feature type="domain" description="Major facilitator superfamily (MFS) profile" evidence="7">
    <location>
        <begin position="252"/>
        <end position="446"/>
    </location>
</feature>
<dbReference type="GO" id="GO:0022857">
    <property type="term" value="F:transmembrane transporter activity"/>
    <property type="evidence" value="ECO:0007669"/>
    <property type="project" value="InterPro"/>
</dbReference>
<dbReference type="Proteomes" id="UP000070659">
    <property type="component" value="Unassembled WGS sequence"/>
</dbReference>
<evidence type="ECO:0000313" key="11">
    <source>
        <dbReference type="Proteomes" id="UP000070659"/>
    </source>
</evidence>
<name>A0A132N3Y6_9ACTN</name>
<dbReference type="Proteomes" id="UP000070598">
    <property type="component" value="Unassembled WGS sequence"/>
</dbReference>
<keyword evidence="3 6" id="KW-0812">Transmembrane</keyword>
<dbReference type="InterPro" id="IPR024671">
    <property type="entry name" value="Atg22-like"/>
</dbReference>
<sequence length="446" mass="47677">MVDGPPVPDAARRREQRAWYWYDWANSAFTTTVVTVFLGPYLTSVARQAADGAGFVHPLGIPVRPGSYYAYVVSLSVLLSVVAMPLVGAIADRTQRKRELLAAFTCVGAVATMGLGLVTGDRYLLGGGLFLVANVCFGVAVVLYHSMLPQIATPDERDAVSSRGWAMGYLGGGLLLAANLALYASPGTFGLDAGSAARLSLFSAGTWWALFALVSIRGLRDRPPLDGEPANPVGAGFRQLARTLAAMRAYPKTLLFLAAYLLYNDGIQTVIALAATYGAEELKLPQQTLIVAVLVVQFLAFAGALLLALLARRYGAKRSILTSLVVWVVAVGLAYFLPAREPLWFFTLAVLIGLVLGGSQALSRSLFSQLIPPGKEAEYFSVYEISDKGTSWLGPLLFGLTFQLTGSYRDSIVSLVVFFVAGFTLLALVPVRAAIREAGNQVPELV</sequence>
<feature type="transmembrane region" description="Helical" evidence="6">
    <location>
        <begin position="289"/>
        <end position="311"/>
    </location>
</feature>
<feature type="transmembrane region" description="Helical" evidence="6">
    <location>
        <begin position="320"/>
        <end position="337"/>
    </location>
</feature>
<dbReference type="EMBL" id="JYIK01000988">
    <property type="protein sequence ID" value="KWX08358.1"/>
    <property type="molecule type" value="Genomic_DNA"/>
</dbReference>
<dbReference type="GO" id="GO:0005886">
    <property type="term" value="C:plasma membrane"/>
    <property type="evidence" value="ECO:0007669"/>
    <property type="project" value="UniProtKB-SubCell"/>
</dbReference>
<dbReference type="PANTHER" id="PTHR23519:SF1">
    <property type="entry name" value="AUTOPHAGY-RELATED PROTEIN 22"/>
    <property type="match status" value="1"/>
</dbReference>
<keyword evidence="4 6" id="KW-1133">Transmembrane helix</keyword>
<dbReference type="PATRIC" id="fig|1469144.8.peg.4127"/>
<feature type="transmembrane region" description="Helical" evidence="6">
    <location>
        <begin position="343"/>
        <end position="362"/>
    </location>
</feature>
<keyword evidence="2" id="KW-0813">Transport</keyword>
<dbReference type="InterPro" id="IPR036259">
    <property type="entry name" value="MFS_trans_sf"/>
</dbReference>
<feature type="transmembrane region" description="Helical" evidence="6">
    <location>
        <begin position="124"/>
        <end position="144"/>
    </location>
</feature>
<evidence type="ECO:0000256" key="5">
    <source>
        <dbReference type="ARBA" id="ARBA00023136"/>
    </source>
</evidence>
<reference evidence="8 11" key="2">
    <citation type="submission" date="2015-02" db="EMBL/GenBank/DDBJ databases">
        <title>Physiological reanalysis, assessment of diazotrophy, and genome sequences of multiple isolates of Streptomyces thermoautotrophicus.</title>
        <authorList>
            <person name="MacKellar D.C."/>
            <person name="Lieber L."/>
            <person name="Norman J."/>
            <person name="Bolger A."/>
            <person name="Tobin C."/>
            <person name="Murray J.W."/>
            <person name="Prell J."/>
        </authorList>
    </citation>
    <scope>NUCLEOTIDE SEQUENCE [LARGE SCALE GENOMIC DNA]</scope>
    <source>
        <strain evidence="8 11">UBT1</strain>
    </source>
</reference>
<feature type="transmembrane region" description="Helical" evidence="6">
    <location>
        <begin position="254"/>
        <end position="277"/>
    </location>
</feature>
<evidence type="ECO:0000259" key="7">
    <source>
        <dbReference type="PROSITE" id="PS50850"/>
    </source>
</evidence>
<dbReference type="InterPro" id="IPR050495">
    <property type="entry name" value="ATG22/LtaA_families"/>
</dbReference>
<dbReference type="Pfam" id="PF11700">
    <property type="entry name" value="ATG22"/>
    <property type="match status" value="1"/>
</dbReference>
<keyword evidence="5 6" id="KW-0472">Membrane</keyword>
<dbReference type="Gene3D" id="1.20.1250.20">
    <property type="entry name" value="MFS general substrate transporter like domains"/>
    <property type="match status" value="1"/>
</dbReference>
<comment type="caution">
    <text evidence="8">The sequence shown here is derived from an EMBL/GenBank/DDBJ whole genome shotgun (WGS) entry which is preliminary data.</text>
</comment>
<dbReference type="PROSITE" id="PS50850">
    <property type="entry name" value="MFS"/>
    <property type="match status" value="1"/>
</dbReference>
<dbReference type="InterPro" id="IPR020846">
    <property type="entry name" value="MFS_dom"/>
</dbReference>
<gene>
    <name evidence="8" type="ORF">TH66_05625</name>
    <name evidence="9" type="ORF">TR74_15375</name>
</gene>
<organism evidence="8 11">
    <name type="scientific">Carbonactinospora thermoautotrophica</name>
    <dbReference type="NCBI Taxonomy" id="1469144"/>
    <lineage>
        <taxon>Bacteria</taxon>
        <taxon>Bacillati</taxon>
        <taxon>Actinomycetota</taxon>
        <taxon>Actinomycetes</taxon>
        <taxon>Kitasatosporales</taxon>
        <taxon>Carbonactinosporaceae</taxon>
        <taxon>Carbonactinospora</taxon>
    </lineage>
</organism>
<feature type="transmembrane region" description="Helical" evidence="6">
    <location>
        <begin position="412"/>
        <end position="435"/>
    </location>
</feature>
<evidence type="ECO:0000256" key="3">
    <source>
        <dbReference type="ARBA" id="ARBA00022692"/>
    </source>
</evidence>
<proteinExistence type="predicted"/>
<protein>
    <submittedName>
        <fullName evidence="8">MFS transporter</fullName>
    </submittedName>
</protein>
<feature type="transmembrane region" description="Helical" evidence="6">
    <location>
        <begin position="165"/>
        <end position="184"/>
    </location>
</feature>
<feature type="transmembrane region" description="Helical" evidence="6">
    <location>
        <begin position="196"/>
        <end position="216"/>
    </location>
</feature>
<reference evidence="10" key="1">
    <citation type="submission" date="2015-02" db="EMBL/GenBank/DDBJ databases">
        <title>Physiological reanalysis, assessment of diazotrophy, and genome sequences of multiple isolates of Streptomyces thermoautotrophicus.</title>
        <authorList>
            <person name="MacKellar D.C."/>
            <person name="Lieber L."/>
            <person name="Norman J."/>
            <person name="Bolger A."/>
            <person name="Tobin C."/>
            <person name="Murray J.W."/>
            <person name="Friesen M."/>
            <person name="Prell J."/>
        </authorList>
    </citation>
    <scope>NUCLEOTIDE SEQUENCE [LARGE SCALE GENOMIC DNA]</scope>
    <source>
        <strain evidence="10">UBT1</strain>
    </source>
</reference>
<dbReference type="PANTHER" id="PTHR23519">
    <property type="entry name" value="AUTOPHAGY-RELATED PROTEIN 22"/>
    <property type="match status" value="1"/>
</dbReference>
<evidence type="ECO:0000313" key="9">
    <source>
        <dbReference type="EMBL" id="KWX08358.1"/>
    </source>
</evidence>
<feature type="transmembrane region" description="Helical" evidence="6">
    <location>
        <begin position="21"/>
        <end position="42"/>
    </location>
</feature>
<evidence type="ECO:0000313" key="8">
    <source>
        <dbReference type="EMBL" id="KWX04849.1"/>
    </source>
</evidence>
<evidence type="ECO:0000313" key="10">
    <source>
        <dbReference type="Proteomes" id="UP000070598"/>
    </source>
</evidence>
<feature type="transmembrane region" description="Helical" evidence="6">
    <location>
        <begin position="100"/>
        <end position="118"/>
    </location>
</feature>
<dbReference type="EMBL" id="JYIJ01000014">
    <property type="protein sequence ID" value="KWX04849.1"/>
    <property type="molecule type" value="Genomic_DNA"/>
</dbReference>
<feature type="transmembrane region" description="Helical" evidence="6">
    <location>
        <begin position="68"/>
        <end position="88"/>
    </location>
</feature>
<dbReference type="SUPFAM" id="SSF103473">
    <property type="entry name" value="MFS general substrate transporter"/>
    <property type="match status" value="1"/>
</dbReference>
<evidence type="ECO:0000256" key="6">
    <source>
        <dbReference type="SAM" id="Phobius"/>
    </source>
</evidence>
<accession>A0A132N3Y6</accession>
<evidence type="ECO:0000256" key="4">
    <source>
        <dbReference type="ARBA" id="ARBA00022989"/>
    </source>
</evidence>